<dbReference type="SUPFAM" id="SSF54909">
    <property type="entry name" value="Dimeric alpha+beta barrel"/>
    <property type="match status" value="1"/>
</dbReference>
<protein>
    <submittedName>
        <fullName evidence="2">DUF1330 domain-containing protein</fullName>
    </submittedName>
</protein>
<organism evidence="2 3">
    <name type="scientific">Mesobaculum littorinae</name>
    <dbReference type="NCBI Taxonomy" id="2486419"/>
    <lineage>
        <taxon>Bacteria</taxon>
        <taxon>Pseudomonadati</taxon>
        <taxon>Pseudomonadota</taxon>
        <taxon>Alphaproteobacteria</taxon>
        <taxon>Rhodobacterales</taxon>
        <taxon>Roseobacteraceae</taxon>
        <taxon>Mesobaculum</taxon>
    </lineage>
</organism>
<evidence type="ECO:0000259" key="1">
    <source>
        <dbReference type="Pfam" id="PF07045"/>
    </source>
</evidence>
<proteinExistence type="predicted"/>
<gene>
    <name evidence="2" type="ORF">EKE94_02805</name>
</gene>
<sequence>MSALWISHLDVTDSEEFAKYAALAGDAIAAYGGVFLARRGRFEQLEGKGRASHVVIRFPSLEAARDCYDSAAYQAALKHAAVASERDLTILEEL</sequence>
<dbReference type="EMBL" id="RQXX01000001">
    <property type="protein sequence ID" value="RVV99628.1"/>
    <property type="molecule type" value="Genomic_DNA"/>
</dbReference>
<dbReference type="OrthoDB" id="9806380at2"/>
<dbReference type="Proteomes" id="UP000285908">
    <property type="component" value="Unassembled WGS sequence"/>
</dbReference>
<reference evidence="2 3" key="1">
    <citation type="submission" date="2018-11" db="EMBL/GenBank/DDBJ databases">
        <title>Mesobaculum littorinae gen. nov., sp. nov., isolated from Littorina scabra that represents a novel genus of the order Rhodobacteraceae.</title>
        <authorList>
            <person name="Li F."/>
        </authorList>
    </citation>
    <scope>NUCLEOTIDE SEQUENCE [LARGE SCALE GENOMIC DNA]</scope>
    <source>
        <strain evidence="2 3">M0103</strain>
    </source>
</reference>
<dbReference type="PANTHER" id="PTHR41521">
    <property type="match status" value="1"/>
</dbReference>
<name>A0A438ALK6_9RHOB</name>
<evidence type="ECO:0000313" key="2">
    <source>
        <dbReference type="EMBL" id="RVV99628.1"/>
    </source>
</evidence>
<dbReference type="Gene3D" id="3.30.70.100">
    <property type="match status" value="1"/>
</dbReference>
<keyword evidence="3" id="KW-1185">Reference proteome</keyword>
<dbReference type="PANTHER" id="PTHR41521:SF4">
    <property type="entry name" value="BLR0684 PROTEIN"/>
    <property type="match status" value="1"/>
</dbReference>
<dbReference type="Pfam" id="PF07045">
    <property type="entry name" value="DUF1330"/>
    <property type="match status" value="1"/>
</dbReference>
<evidence type="ECO:0000313" key="3">
    <source>
        <dbReference type="Proteomes" id="UP000285908"/>
    </source>
</evidence>
<dbReference type="AlphaFoldDB" id="A0A438ALK6"/>
<comment type="caution">
    <text evidence="2">The sequence shown here is derived from an EMBL/GenBank/DDBJ whole genome shotgun (WGS) entry which is preliminary data.</text>
</comment>
<feature type="domain" description="DUF1330" evidence="1">
    <location>
        <begin position="2"/>
        <end position="93"/>
    </location>
</feature>
<accession>A0A438ALK6</accession>
<dbReference type="InterPro" id="IPR010753">
    <property type="entry name" value="DUF1330"/>
</dbReference>
<dbReference type="RefSeq" id="WP_127905071.1">
    <property type="nucleotide sequence ID" value="NZ_RQXX01000001.1"/>
</dbReference>
<dbReference type="InterPro" id="IPR011008">
    <property type="entry name" value="Dimeric_a/b-barrel"/>
</dbReference>